<organism evidence="1 2">
    <name type="scientific">Acetobacter oeni</name>
    <dbReference type="NCBI Taxonomy" id="304077"/>
    <lineage>
        <taxon>Bacteria</taxon>
        <taxon>Pseudomonadati</taxon>
        <taxon>Pseudomonadota</taxon>
        <taxon>Alphaproteobacteria</taxon>
        <taxon>Acetobacterales</taxon>
        <taxon>Acetobacteraceae</taxon>
        <taxon>Acetobacter</taxon>
    </lineage>
</organism>
<comment type="caution">
    <text evidence="1">The sequence shown here is derived from an EMBL/GenBank/DDBJ whole genome shotgun (WGS) entry which is preliminary data.</text>
</comment>
<evidence type="ECO:0008006" key="3">
    <source>
        <dbReference type="Google" id="ProtNLM"/>
    </source>
</evidence>
<dbReference type="Proteomes" id="UP000321746">
    <property type="component" value="Unassembled WGS sequence"/>
</dbReference>
<name>A0A511XP61_9PROT</name>
<dbReference type="RefSeq" id="WP_146891630.1">
    <property type="nucleotide sequence ID" value="NZ_BJYG01000050.1"/>
</dbReference>
<gene>
    <name evidence="1" type="ORF">AOE01nite_29200</name>
</gene>
<dbReference type="EMBL" id="BJYG01000050">
    <property type="protein sequence ID" value="GEN64696.1"/>
    <property type="molecule type" value="Genomic_DNA"/>
</dbReference>
<evidence type="ECO:0000313" key="1">
    <source>
        <dbReference type="EMBL" id="GEN64696.1"/>
    </source>
</evidence>
<dbReference type="OrthoDB" id="8410204at2"/>
<sequence length="699" mass="72751">MAGGGFTVTISAVDKLTRTLDDINKKSRETFRPFRELDASIRRFAGTTLGLRNVGNAMRDVGRSSRDAFEHVSSIVAPLGAITGAASIAGMYRMVSAWSQWGSQLRNTSQSIGMSAQKVAQWEGAAQIGGAAAGSMSSALQSLGQNMYDAVGGRNSSFVALMNGWGIAFRKTATQGRDVSEVFPQIADRIAKIKETFAQAQAAAIAFGGAGAAMLPYLRRGAAGMREYQAEAAKYLHVTAASAGHADQFRMSQTRLTFAVQGFANQLSDRLAPVLTPIIDKFADWLATSPQVTSAIDQMGQAVQEFAAWLRGVDWKGTIDWAKSLGAGIKSLVDDIGGPKRALEGFLLLMAANAVAGLIGPWLRVGLAIWGVAARLDKATAAMLRFTAAEKVAEAGSIGGAVSRAAGLASRAGWALAAGAATHEALNAADPNDRIGSWVDQNAPGASWLDNQASRIGLGRSYAEQTMASAGAPYKAGLLLKDTGASQRQYDIFARSVAGIERAGYGQMGGAGGHYAGRYQMSAGAISDAAHYLGEQTPTQSQFLSDNAMQERFFEANTDLNSRYLSAHSAMFKSASTARKLAVLGYAHNQGMGGALKWLQTGQAGHDAFGTDGTRYSDSVTANLATSDGQDAAIFPIGAPSGPALSVASAHQVGTGGVANGTMTVQVQAAPGTSASVLSKDGALKDARVVQNNVTDVGP</sequence>
<reference evidence="1 2" key="1">
    <citation type="submission" date="2019-07" db="EMBL/GenBank/DDBJ databases">
        <title>Whole genome shotgun sequence of Acetobacter oeni NBRC 105207.</title>
        <authorList>
            <person name="Hosoyama A."/>
            <person name="Uohara A."/>
            <person name="Ohji S."/>
            <person name="Ichikawa N."/>
        </authorList>
    </citation>
    <scope>NUCLEOTIDE SEQUENCE [LARGE SCALE GENOMIC DNA]</scope>
    <source>
        <strain evidence="1 2">NBRC 105207</strain>
    </source>
</reference>
<dbReference type="AlphaFoldDB" id="A0A511XP61"/>
<accession>A0A511XP61</accession>
<evidence type="ECO:0000313" key="2">
    <source>
        <dbReference type="Proteomes" id="UP000321746"/>
    </source>
</evidence>
<keyword evidence="2" id="KW-1185">Reference proteome</keyword>
<proteinExistence type="predicted"/>
<protein>
    <recommendedName>
        <fullName evidence="3">Phage tail lysozyme domain-containing protein</fullName>
    </recommendedName>
</protein>